<dbReference type="Gene3D" id="3.30.70.270">
    <property type="match status" value="1"/>
</dbReference>
<organism evidence="1 2">
    <name type="scientific">Elysia marginata</name>
    <dbReference type="NCBI Taxonomy" id="1093978"/>
    <lineage>
        <taxon>Eukaryota</taxon>
        <taxon>Metazoa</taxon>
        <taxon>Spiralia</taxon>
        <taxon>Lophotrochozoa</taxon>
        <taxon>Mollusca</taxon>
        <taxon>Gastropoda</taxon>
        <taxon>Heterobranchia</taxon>
        <taxon>Euthyneura</taxon>
        <taxon>Panpulmonata</taxon>
        <taxon>Sacoglossa</taxon>
        <taxon>Placobranchoidea</taxon>
        <taxon>Plakobranchidae</taxon>
        <taxon>Elysia</taxon>
    </lineage>
</organism>
<comment type="caution">
    <text evidence="1">The sequence shown here is derived from an EMBL/GenBank/DDBJ whole genome shotgun (WGS) entry which is preliminary data.</text>
</comment>
<dbReference type="SUPFAM" id="SSF56672">
    <property type="entry name" value="DNA/RNA polymerases"/>
    <property type="match status" value="1"/>
</dbReference>
<dbReference type="Proteomes" id="UP000762676">
    <property type="component" value="Unassembled WGS sequence"/>
</dbReference>
<evidence type="ECO:0000313" key="1">
    <source>
        <dbReference type="EMBL" id="GFS16755.1"/>
    </source>
</evidence>
<evidence type="ECO:0000313" key="2">
    <source>
        <dbReference type="Proteomes" id="UP000762676"/>
    </source>
</evidence>
<protein>
    <submittedName>
        <fullName evidence="1">Pol polyprotein</fullName>
    </submittedName>
</protein>
<dbReference type="InterPro" id="IPR043128">
    <property type="entry name" value="Rev_trsase/Diguanyl_cyclase"/>
</dbReference>
<sequence>MNYEFMTTYIADVTVCTPTFEEPLHCLRKVFQRILEKGLKLAPKKCAIGQSILTILGYLVFRDGVAPDPDKIKAVKERPSRKNAKELRTLTIAQEIEDCI</sequence>
<reference evidence="1 2" key="1">
    <citation type="journal article" date="2021" name="Elife">
        <title>Chloroplast acquisition without the gene transfer in kleptoplastic sea slugs, Plakobranchus ocellatus.</title>
        <authorList>
            <person name="Maeda T."/>
            <person name="Takahashi S."/>
            <person name="Yoshida T."/>
            <person name="Shimamura S."/>
            <person name="Takaki Y."/>
            <person name="Nagai Y."/>
            <person name="Toyoda A."/>
            <person name="Suzuki Y."/>
            <person name="Arimoto A."/>
            <person name="Ishii H."/>
            <person name="Satoh N."/>
            <person name="Nishiyama T."/>
            <person name="Hasebe M."/>
            <person name="Maruyama T."/>
            <person name="Minagawa J."/>
            <person name="Obokata J."/>
            <person name="Shigenobu S."/>
        </authorList>
    </citation>
    <scope>NUCLEOTIDE SEQUENCE [LARGE SCALE GENOMIC DNA]</scope>
</reference>
<dbReference type="InterPro" id="IPR043502">
    <property type="entry name" value="DNA/RNA_pol_sf"/>
</dbReference>
<accession>A0AAV4J2Z7</accession>
<dbReference type="PANTHER" id="PTHR33064:SF37">
    <property type="entry name" value="RIBONUCLEASE H"/>
    <property type="match status" value="1"/>
</dbReference>
<dbReference type="InterPro" id="IPR051320">
    <property type="entry name" value="Viral_Replic_Matur_Polypro"/>
</dbReference>
<proteinExistence type="predicted"/>
<dbReference type="PANTHER" id="PTHR33064">
    <property type="entry name" value="POL PROTEIN"/>
    <property type="match status" value="1"/>
</dbReference>
<keyword evidence="2" id="KW-1185">Reference proteome</keyword>
<gene>
    <name evidence="1" type="ORF">ElyMa_006804900</name>
</gene>
<name>A0AAV4J2Z7_9GAST</name>
<dbReference type="AlphaFoldDB" id="A0AAV4J2Z7"/>
<dbReference type="EMBL" id="BMAT01013622">
    <property type="protein sequence ID" value="GFS16755.1"/>
    <property type="molecule type" value="Genomic_DNA"/>
</dbReference>